<keyword evidence="1 2" id="KW-0732">Signal</keyword>
<dbReference type="RefSeq" id="WP_144334219.1">
    <property type="nucleotide sequence ID" value="NZ_VLPL01000009.1"/>
</dbReference>
<comment type="caution">
    <text evidence="4">The sequence shown here is derived from an EMBL/GenBank/DDBJ whole genome shotgun (WGS) entry which is preliminary data.</text>
</comment>
<feature type="domain" description="Secretion system C-terminal sorting" evidence="3">
    <location>
        <begin position="550"/>
        <end position="615"/>
    </location>
</feature>
<name>A0A556MJK4_9FLAO</name>
<dbReference type="NCBIfam" id="TIGR04183">
    <property type="entry name" value="Por_Secre_tail"/>
    <property type="match status" value="1"/>
</dbReference>
<evidence type="ECO:0000259" key="3">
    <source>
        <dbReference type="Pfam" id="PF18962"/>
    </source>
</evidence>
<accession>A0A556MJK4</accession>
<dbReference type="PANTHER" id="PTHR33683:SF46">
    <property type="entry name" value="SUSHI DOMAIN-CONTAINING PROTEIN"/>
    <property type="match status" value="1"/>
</dbReference>
<gene>
    <name evidence="4" type="ORF">FO442_15955</name>
</gene>
<evidence type="ECO:0000256" key="2">
    <source>
        <dbReference type="SAM" id="SignalP"/>
    </source>
</evidence>
<feature type="chain" id="PRO_5021863599" evidence="2">
    <location>
        <begin position="22"/>
        <end position="621"/>
    </location>
</feature>
<protein>
    <submittedName>
        <fullName evidence="4">T9SS type A sorting domain-containing protein</fullName>
    </submittedName>
</protein>
<dbReference type="Pfam" id="PF18962">
    <property type="entry name" value="Por_Secre_tail"/>
    <property type="match status" value="1"/>
</dbReference>
<proteinExistence type="predicted"/>
<dbReference type="AlphaFoldDB" id="A0A556MJK4"/>
<evidence type="ECO:0000313" key="4">
    <source>
        <dbReference type="EMBL" id="TSJ40091.1"/>
    </source>
</evidence>
<dbReference type="InterPro" id="IPR026444">
    <property type="entry name" value="Secre_tail"/>
</dbReference>
<dbReference type="PANTHER" id="PTHR33683">
    <property type="entry name" value="1, PUTATIVE-RELATED"/>
    <property type="match status" value="1"/>
</dbReference>
<dbReference type="EMBL" id="VLPL01000009">
    <property type="protein sequence ID" value="TSJ40091.1"/>
    <property type="molecule type" value="Genomic_DNA"/>
</dbReference>
<organism evidence="4 5">
    <name type="scientific">Fluviicola chungangensis</name>
    <dbReference type="NCBI Taxonomy" id="2597671"/>
    <lineage>
        <taxon>Bacteria</taxon>
        <taxon>Pseudomonadati</taxon>
        <taxon>Bacteroidota</taxon>
        <taxon>Flavobacteriia</taxon>
        <taxon>Flavobacteriales</taxon>
        <taxon>Crocinitomicaceae</taxon>
        <taxon>Fluviicola</taxon>
    </lineage>
</organism>
<feature type="signal peptide" evidence="2">
    <location>
        <begin position="1"/>
        <end position="21"/>
    </location>
</feature>
<evidence type="ECO:0000256" key="1">
    <source>
        <dbReference type="ARBA" id="ARBA00022729"/>
    </source>
</evidence>
<reference evidence="4 5" key="1">
    <citation type="submission" date="2019-07" db="EMBL/GenBank/DDBJ databases">
        <authorList>
            <person name="Huq M.A."/>
        </authorList>
    </citation>
    <scope>NUCLEOTIDE SEQUENCE [LARGE SCALE GENOMIC DNA]</scope>
    <source>
        <strain evidence="4 5">MAH-3</strain>
    </source>
</reference>
<evidence type="ECO:0000313" key="5">
    <source>
        <dbReference type="Proteomes" id="UP000316008"/>
    </source>
</evidence>
<dbReference type="Proteomes" id="UP000316008">
    <property type="component" value="Unassembled WGS sequence"/>
</dbReference>
<dbReference type="OrthoDB" id="9765926at2"/>
<keyword evidence="5" id="KW-1185">Reference proteome</keyword>
<sequence length="621" mass="65303">MIRRLHLLILAFTFFGFKAYAQPCSAVISATDSLICWGDSITLNALANGPDNQLDASNTAGNNHRGNMFDIVATNAVTILSFDASPMSNTTIEIYYKVGTWNGFANTPSAWTYIGSAPVTYTGGFSPVPVDVNITIPAGQTYAFYVTSNTSAVSLNYSNGTNVGNIYSSDANITFLEGGGLEYPFTQNTGAVYQPRVWNGRIHYALANQPGSTLTWGTGETTASIPAAPTATATYTVSATVPGCPATLADTLNVVVSIPVVTSNSSPAVCSGDELLLYGSGAESYAWTNGVTDSVPFEATTTTTYVVTGTDSIGCTDTDTVTITVNELPNVNAGADFSVCEGNNITLSGQGANTYIWNNGVTDNMPFEPDTTAAYIVTGTDTNGCVKNDTITVTVNLLPVVSAGPDLDLCQGIPHTFSGSGAQTYTWDNGVTNGIPTIPMNATYTVTGTDANGCSASDQMNVTIHNVMSSIFSSGGILTAGVLVDMSAQWINCSDMSIIPGETDVIFEPAHGGSYAIIIQDNVYGCIDTSNCVDIQFAGINEMPTAGLNIYPVPTNGKVTVASSESVIEHLELIDVLGKVLETSEPNTLQTELDLSAYESNTFFLRIYRAGQMSLLKVVKN</sequence>